<dbReference type="InterPro" id="IPR036737">
    <property type="entry name" value="OmpA-like_sf"/>
</dbReference>
<evidence type="ECO:0000259" key="2">
    <source>
        <dbReference type="PROSITE" id="PS51123"/>
    </source>
</evidence>
<evidence type="ECO:0000313" key="3">
    <source>
        <dbReference type="EMBL" id="GAG49124.1"/>
    </source>
</evidence>
<reference evidence="3" key="1">
    <citation type="journal article" date="2014" name="Front. Microbiol.">
        <title>High frequency of phylogenetically diverse reductive dehalogenase-homologous genes in deep subseafloor sedimentary metagenomes.</title>
        <authorList>
            <person name="Kawai M."/>
            <person name="Futagami T."/>
            <person name="Toyoda A."/>
            <person name="Takaki Y."/>
            <person name="Nishi S."/>
            <person name="Hori S."/>
            <person name="Arai W."/>
            <person name="Tsubouchi T."/>
            <person name="Morono Y."/>
            <person name="Uchiyama I."/>
            <person name="Ito T."/>
            <person name="Fujiyama A."/>
            <person name="Inagaki F."/>
            <person name="Takami H."/>
        </authorList>
    </citation>
    <scope>NUCLEOTIDE SEQUENCE</scope>
    <source>
        <strain evidence="3">Expedition CK06-06</strain>
    </source>
</reference>
<gene>
    <name evidence="3" type="ORF">S01H1_83922</name>
</gene>
<dbReference type="EMBL" id="BARS01057165">
    <property type="protein sequence ID" value="GAG49124.1"/>
    <property type="molecule type" value="Genomic_DNA"/>
</dbReference>
<keyword evidence="1" id="KW-0175">Coiled coil</keyword>
<proteinExistence type="predicted"/>
<accession>X0Y048</accession>
<protein>
    <recommendedName>
        <fullName evidence="2">OmpA-like domain-containing protein</fullName>
    </recommendedName>
</protein>
<dbReference type="PROSITE" id="PS51123">
    <property type="entry name" value="OMPA_2"/>
    <property type="match status" value="1"/>
</dbReference>
<sequence>MGALAIIALVGGCTSAKDMQIESLQGQVNELEKGNYNLQTRLAAAMSDADEARRWAAQLQQELADARQELAEVGTLPRDWTEEGGVAWTDIADDILFDSGKTKLKSAGRAKLQEVAQVIQDQLAGREGR</sequence>
<feature type="coiled-coil region" evidence="1">
    <location>
        <begin position="21"/>
        <end position="76"/>
    </location>
</feature>
<organism evidence="3">
    <name type="scientific">marine sediment metagenome</name>
    <dbReference type="NCBI Taxonomy" id="412755"/>
    <lineage>
        <taxon>unclassified sequences</taxon>
        <taxon>metagenomes</taxon>
        <taxon>ecological metagenomes</taxon>
    </lineage>
</organism>
<evidence type="ECO:0000256" key="1">
    <source>
        <dbReference type="SAM" id="Coils"/>
    </source>
</evidence>
<dbReference type="Gene3D" id="3.30.1330.60">
    <property type="entry name" value="OmpA-like domain"/>
    <property type="match status" value="1"/>
</dbReference>
<dbReference type="AlphaFoldDB" id="X0Y048"/>
<feature type="domain" description="OmpA-like" evidence="2">
    <location>
        <begin position="86"/>
        <end position="129"/>
    </location>
</feature>
<dbReference type="SUPFAM" id="SSF161270">
    <property type="entry name" value="PspA lactotransferrin-binding region"/>
    <property type="match status" value="1"/>
</dbReference>
<feature type="non-terminal residue" evidence="3">
    <location>
        <position position="129"/>
    </location>
</feature>
<name>X0Y048_9ZZZZ</name>
<comment type="caution">
    <text evidence="3">The sequence shown here is derived from an EMBL/GenBank/DDBJ whole genome shotgun (WGS) entry which is preliminary data.</text>
</comment>
<dbReference type="InterPro" id="IPR006665">
    <property type="entry name" value="OmpA-like"/>
</dbReference>